<protein>
    <submittedName>
        <fullName evidence="2">Class I SAM-dependent methyltransferase</fullName>
    </submittedName>
</protein>
<organism evidence="2 3">
    <name type="scientific">Peribacillus psychrosaccharolyticus</name>
    <name type="common">Bacillus psychrosaccharolyticus</name>
    <dbReference type="NCBI Taxonomy" id="1407"/>
    <lineage>
        <taxon>Bacteria</taxon>
        <taxon>Bacillati</taxon>
        <taxon>Bacillota</taxon>
        <taxon>Bacilli</taxon>
        <taxon>Bacillales</taxon>
        <taxon>Bacillaceae</taxon>
        <taxon>Peribacillus</taxon>
    </lineage>
</organism>
<evidence type="ECO:0000313" key="3">
    <source>
        <dbReference type="Proteomes" id="UP000595254"/>
    </source>
</evidence>
<dbReference type="EMBL" id="CP068053">
    <property type="protein sequence ID" value="QQT00457.1"/>
    <property type="molecule type" value="Genomic_DNA"/>
</dbReference>
<dbReference type="InterPro" id="IPR029063">
    <property type="entry name" value="SAM-dependent_MTases_sf"/>
</dbReference>
<evidence type="ECO:0000259" key="1">
    <source>
        <dbReference type="Pfam" id="PF08241"/>
    </source>
</evidence>
<proteinExistence type="predicted"/>
<dbReference type="Gene3D" id="3.40.50.150">
    <property type="entry name" value="Vaccinia Virus protein VP39"/>
    <property type="match status" value="1"/>
</dbReference>
<gene>
    <name evidence="2" type="ORF">I6J18_00425</name>
</gene>
<keyword evidence="2" id="KW-0489">Methyltransferase</keyword>
<dbReference type="Proteomes" id="UP000595254">
    <property type="component" value="Chromosome"/>
</dbReference>
<dbReference type="RefSeq" id="WP_040375359.1">
    <property type="nucleotide sequence ID" value="NZ_CP068053.1"/>
</dbReference>
<feature type="domain" description="Methyltransferase type 11" evidence="1">
    <location>
        <begin position="41"/>
        <end position="135"/>
    </location>
</feature>
<accession>A0A974NML7</accession>
<dbReference type="KEGG" id="ppsr:I6J18_00425"/>
<dbReference type="PANTHER" id="PTHR43591:SF110">
    <property type="entry name" value="RHODANESE DOMAIN-CONTAINING PROTEIN"/>
    <property type="match status" value="1"/>
</dbReference>
<keyword evidence="2" id="KW-0808">Transferase</keyword>
<sequence length="253" mass="28713">MKQSYQDAIAFYGIDGAHPGGFQLTKQLLLDEKITPYTKVLDAGCGTGQTSAYLARTFSCQVYALDQHPDMLKRAKTKFKQEHLPIHLIQGSLEKLPFSDHFFDLIVAESSTAFTNIPKALNEYARVLKPNGVLLTIDMTAEPQLELEAKTELIQFYEIKDLLTEKEWLQAFKRSGFKQIQILKANTVLNELMNIELDVNEGYAPPSFSTDPSLEHIILTHQNLTLSYGDRLGYRVFRAGKIDLPYQRHKTNS</sequence>
<dbReference type="AlphaFoldDB" id="A0A974NML7"/>
<dbReference type="GO" id="GO:0032259">
    <property type="term" value="P:methylation"/>
    <property type="evidence" value="ECO:0007669"/>
    <property type="project" value="UniProtKB-KW"/>
</dbReference>
<name>A0A974NML7_PERPY</name>
<dbReference type="GO" id="GO:0008757">
    <property type="term" value="F:S-adenosylmethionine-dependent methyltransferase activity"/>
    <property type="evidence" value="ECO:0007669"/>
    <property type="project" value="InterPro"/>
</dbReference>
<reference evidence="2 3" key="1">
    <citation type="submission" date="2021-01" db="EMBL/GenBank/DDBJ databases">
        <title>FDA dAtabase for Regulatory Grade micrObial Sequences (FDA-ARGOS): Supporting development and validation of Infectious Disease Dx tests.</title>
        <authorList>
            <person name="Nelson B."/>
            <person name="Plummer A."/>
            <person name="Tallon L."/>
            <person name="Sadzewicz L."/>
            <person name="Zhao X."/>
            <person name="Boylan J."/>
            <person name="Ott S."/>
            <person name="Bowen H."/>
            <person name="Vavikolanu K."/>
            <person name="Mehta A."/>
            <person name="Aluvathingal J."/>
            <person name="Nadendla S."/>
            <person name="Myers T."/>
            <person name="Yan Y."/>
            <person name="Sichtig H."/>
        </authorList>
    </citation>
    <scope>NUCLEOTIDE SEQUENCE [LARGE SCALE GENOMIC DNA]</scope>
    <source>
        <strain evidence="2 3">FDAARGOS_1161</strain>
    </source>
</reference>
<keyword evidence="3" id="KW-1185">Reference proteome</keyword>
<dbReference type="CDD" id="cd02440">
    <property type="entry name" value="AdoMet_MTases"/>
    <property type="match status" value="1"/>
</dbReference>
<dbReference type="InterPro" id="IPR013216">
    <property type="entry name" value="Methyltransf_11"/>
</dbReference>
<dbReference type="SUPFAM" id="SSF53335">
    <property type="entry name" value="S-adenosyl-L-methionine-dependent methyltransferases"/>
    <property type="match status" value="1"/>
</dbReference>
<dbReference type="Pfam" id="PF08241">
    <property type="entry name" value="Methyltransf_11"/>
    <property type="match status" value="1"/>
</dbReference>
<dbReference type="PANTHER" id="PTHR43591">
    <property type="entry name" value="METHYLTRANSFERASE"/>
    <property type="match status" value="1"/>
</dbReference>
<evidence type="ECO:0000313" key="2">
    <source>
        <dbReference type="EMBL" id="QQT00457.1"/>
    </source>
</evidence>